<dbReference type="GeneID" id="113217248"/>
<proteinExistence type="predicted"/>
<dbReference type="PRINTS" id="PR02040">
    <property type="entry name" value="CDK2IP"/>
</dbReference>
<evidence type="ECO:0000313" key="1">
    <source>
        <dbReference type="Proteomes" id="UP000504606"/>
    </source>
</evidence>
<dbReference type="InterPro" id="IPR023250">
    <property type="entry name" value="Cyclin-dep_Kinase_2_interact"/>
</dbReference>
<dbReference type="RefSeq" id="XP_026292851.1">
    <property type="nucleotide sequence ID" value="XM_026437066.2"/>
</dbReference>
<keyword evidence="1" id="KW-1185">Reference proteome</keyword>
<accession>A0A6J1TQ51</accession>
<dbReference type="AlphaFoldDB" id="A0A6J1TQ51"/>
<reference evidence="2" key="1">
    <citation type="submission" date="2025-08" db="UniProtKB">
        <authorList>
            <consortium name="RefSeq"/>
        </authorList>
    </citation>
    <scope>IDENTIFICATION</scope>
    <source>
        <tissue evidence="2">Whole organism</tissue>
    </source>
</reference>
<dbReference type="PANTHER" id="PTHR15827:SF2">
    <property type="entry name" value="CYCLIN-DEPENDENT KINASE 2-INTERACTING PROTEIN"/>
    <property type="match status" value="1"/>
</dbReference>
<evidence type="ECO:0000313" key="2">
    <source>
        <dbReference type="RefSeq" id="XP_026292851.1"/>
    </source>
</evidence>
<dbReference type="PANTHER" id="PTHR15827">
    <property type="entry name" value="CYCLIN-DEPENDENT KINASE 2-INTERACTING PROTEIN"/>
    <property type="match status" value="1"/>
</dbReference>
<protein>
    <submittedName>
        <fullName evidence="2">Cyclin-dependent kinase 2-interacting protein-like</fullName>
    </submittedName>
</protein>
<gene>
    <name evidence="2" type="primary">LOC113217248</name>
</gene>
<organism evidence="1 2">
    <name type="scientific">Frankliniella occidentalis</name>
    <name type="common">Western flower thrips</name>
    <name type="synonym">Euthrips occidentalis</name>
    <dbReference type="NCBI Taxonomy" id="133901"/>
    <lineage>
        <taxon>Eukaryota</taxon>
        <taxon>Metazoa</taxon>
        <taxon>Ecdysozoa</taxon>
        <taxon>Arthropoda</taxon>
        <taxon>Hexapoda</taxon>
        <taxon>Insecta</taxon>
        <taxon>Pterygota</taxon>
        <taxon>Neoptera</taxon>
        <taxon>Paraneoptera</taxon>
        <taxon>Thysanoptera</taxon>
        <taxon>Terebrantia</taxon>
        <taxon>Thripoidea</taxon>
        <taxon>Thripidae</taxon>
        <taxon>Frankliniella</taxon>
    </lineage>
</organism>
<dbReference type="OrthoDB" id="17066at2759"/>
<name>A0A6J1TQ51_FRAOC</name>
<dbReference type="KEGG" id="foc:113217248"/>
<sequence length="203" mass="23117">MSNSNTPRVDIASSKRRQVVESLPRNTNLSGIPLKIKESAIELKNFVKQWSKLHVTGIAVLNSIKTLKIDSMRSSERELYPQGLQERCDQLQHVLDKMNSCFTNLAVLVQQLKALVELDNLQGGDKGPIHLSWSTGKFGQAYQEIYNAYAKELALKNVIKEEVAHSPKKECLSYYITSWTLQPFISNECKVLLETIFYETDLR</sequence>
<dbReference type="Proteomes" id="UP000504606">
    <property type="component" value="Unplaced"/>
</dbReference>